<dbReference type="InterPro" id="IPR041569">
    <property type="entry name" value="AAA_lid_3"/>
</dbReference>
<protein>
    <submittedName>
        <fullName evidence="14">Atp-dependent metallopeptidase subfamily protein</fullName>
    </submittedName>
</protein>
<comment type="similarity">
    <text evidence="2">In the N-terminal section; belongs to the AAA ATPase family.</text>
</comment>
<keyword evidence="11" id="KW-1133">Transmembrane helix</keyword>
<dbReference type="GO" id="GO:0046872">
    <property type="term" value="F:metal ion binding"/>
    <property type="evidence" value="ECO:0007669"/>
    <property type="project" value="UniProtKB-KW"/>
</dbReference>
<keyword evidence="6" id="KW-0378">Hydrolase</keyword>
<comment type="caution">
    <text evidence="14">The sequence shown here is derived from an EMBL/GenBank/DDBJ whole genome shotgun (WGS) entry which is preliminary data.</text>
</comment>
<dbReference type="Proteomes" id="UP000221165">
    <property type="component" value="Unassembled WGS sequence"/>
</dbReference>
<comment type="similarity">
    <text evidence="10">Belongs to the AAA ATPase family.</text>
</comment>
<dbReference type="GO" id="GO:0005524">
    <property type="term" value="F:ATP binding"/>
    <property type="evidence" value="ECO:0007669"/>
    <property type="project" value="UniProtKB-KW"/>
</dbReference>
<feature type="non-terminal residue" evidence="14">
    <location>
        <position position="239"/>
    </location>
</feature>
<evidence type="ECO:0000256" key="3">
    <source>
        <dbReference type="ARBA" id="ARBA00022670"/>
    </source>
</evidence>
<dbReference type="InterPro" id="IPR050928">
    <property type="entry name" value="ATP-dep_Zn_Metalloprotease"/>
</dbReference>
<dbReference type="RefSeq" id="XP_067917318.1">
    <property type="nucleotide sequence ID" value="XM_068070706.1"/>
</dbReference>
<evidence type="ECO:0000256" key="10">
    <source>
        <dbReference type="RuleBase" id="RU003651"/>
    </source>
</evidence>
<keyword evidence="3" id="KW-0645">Protease</keyword>
<evidence type="ECO:0000313" key="14">
    <source>
        <dbReference type="EMBL" id="PHJ15586.1"/>
    </source>
</evidence>
<evidence type="ECO:0000256" key="5">
    <source>
        <dbReference type="ARBA" id="ARBA00022741"/>
    </source>
</evidence>
<dbReference type="GO" id="GO:0004176">
    <property type="term" value="F:ATP-dependent peptidase activity"/>
    <property type="evidence" value="ECO:0007669"/>
    <property type="project" value="InterPro"/>
</dbReference>
<dbReference type="OrthoDB" id="1413014at2759"/>
<accession>A0A2C6KGX3</accession>
<dbReference type="GO" id="GO:0005745">
    <property type="term" value="C:m-AAA complex"/>
    <property type="evidence" value="ECO:0007669"/>
    <property type="project" value="TreeGrafter"/>
</dbReference>
<feature type="domain" description="AAA ATPase AAA+ lid" evidence="13">
    <location>
        <begin position="158"/>
        <end position="196"/>
    </location>
</feature>
<evidence type="ECO:0000256" key="4">
    <source>
        <dbReference type="ARBA" id="ARBA00022723"/>
    </source>
</evidence>
<name>A0A2C6KGX3_9APIC</name>
<evidence type="ECO:0000259" key="12">
    <source>
        <dbReference type="Pfam" id="PF00004"/>
    </source>
</evidence>
<dbReference type="GO" id="GO:0016887">
    <property type="term" value="F:ATP hydrolysis activity"/>
    <property type="evidence" value="ECO:0007669"/>
    <property type="project" value="InterPro"/>
</dbReference>
<evidence type="ECO:0000256" key="8">
    <source>
        <dbReference type="ARBA" id="ARBA00022840"/>
    </source>
</evidence>
<feature type="domain" description="ATPase AAA-type core" evidence="12">
    <location>
        <begin position="53"/>
        <end position="125"/>
    </location>
</feature>
<sequence>MYTRDLFETPIHPNAYIFFFLSFPFLLVCMHSFFLSFLCLVACCGRLSVCVAAIIFIDEIDSVGAKRSTSFGNSERDNTLNQLLVEMDGFTPDQTVVVLAGTNRDDLLDDALKRPGRFDRIIQIKRPDVKERKEIFKVHLKPLKLSTSIDPSALAGRMAALTPGFVGADIANLCNEAAIQAARRRSKLGVEQQDFETATERTIAGLPSSMKDLLSPQQRRAIAFHECGHAIAGWFLQHG</sequence>
<dbReference type="AlphaFoldDB" id="A0A2C6KGX3"/>
<evidence type="ECO:0000259" key="13">
    <source>
        <dbReference type="Pfam" id="PF17862"/>
    </source>
</evidence>
<dbReference type="GO" id="GO:0034982">
    <property type="term" value="P:mitochondrial protein processing"/>
    <property type="evidence" value="ECO:0007669"/>
    <property type="project" value="TreeGrafter"/>
</dbReference>
<comment type="cofactor">
    <cofactor evidence="1">
        <name>Zn(2+)</name>
        <dbReference type="ChEBI" id="CHEBI:29105"/>
    </cofactor>
</comment>
<keyword evidence="15" id="KW-1185">Reference proteome</keyword>
<evidence type="ECO:0000256" key="11">
    <source>
        <dbReference type="SAM" id="Phobius"/>
    </source>
</evidence>
<dbReference type="InterPro" id="IPR027417">
    <property type="entry name" value="P-loop_NTPase"/>
</dbReference>
<evidence type="ECO:0000256" key="6">
    <source>
        <dbReference type="ARBA" id="ARBA00022801"/>
    </source>
</evidence>
<dbReference type="Pfam" id="PF17862">
    <property type="entry name" value="AAA_lid_3"/>
    <property type="match status" value="1"/>
</dbReference>
<dbReference type="Gene3D" id="1.10.8.60">
    <property type="match status" value="1"/>
</dbReference>
<dbReference type="PANTHER" id="PTHR43655">
    <property type="entry name" value="ATP-DEPENDENT PROTEASE"/>
    <property type="match status" value="1"/>
</dbReference>
<reference evidence="14 15" key="1">
    <citation type="journal article" date="2017" name="Int. J. Parasitol.">
        <title>The genome of the protozoan parasite Cystoisospora suis and a reverse vaccinology approach to identify vaccine candidates.</title>
        <authorList>
            <person name="Palmieri N."/>
            <person name="Shrestha A."/>
            <person name="Ruttkowski B."/>
            <person name="Beck T."/>
            <person name="Vogl C."/>
            <person name="Tomley F."/>
            <person name="Blake D.P."/>
            <person name="Joachim A."/>
        </authorList>
    </citation>
    <scope>NUCLEOTIDE SEQUENCE [LARGE SCALE GENOMIC DNA]</scope>
    <source>
        <strain evidence="14 15">Wien I</strain>
    </source>
</reference>
<dbReference type="Gene3D" id="3.40.50.300">
    <property type="entry name" value="P-loop containing nucleotide triphosphate hydrolases"/>
    <property type="match status" value="1"/>
</dbReference>
<feature type="transmembrane region" description="Helical" evidence="11">
    <location>
        <begin position="12"/>
        <end position="30"/>
    </location>
</feature>
<dbReference type="EMBL" id="MIGC01007839">
    <property type="protein sequence ID" value="PHJ15586.1"/>
    <property type="molecule type" value="Genomic_DNA"/>
</dbReference>
<dbReference type="InterPro" id="IPR037219">
    <property type="entry name" value="Peptidase_M41-like"/>
</dbReference>
<evidence type="ECO:0000313" key="15">
    <source>
        <dbReference type="Proteomes" id="UP000221165"/>
    </source>
</evidence>
<gene>
    <name evidence="14" type="ORF">CSUI_010603</name>
</gene>
<organism evidence="14 15">
    <name type="scientific">Cystoisospora suis</name>
    <dbReference type="NCBI Taxonomy" id="483139"/>
    <lineage>
        <taxon>Eukaryota</taxon>
        <taxon>Sar</taxon>
        <taxon>Alveolata</taxon>
        <taxon>Apicomplexa</taxon>
        <taxon>Conoidasida</taxon>
        <taxon>Coccidia</taxon>
        <taxon>Eucoccidiorida</taxon>
        <taxon>Eimeriorina</taxon>
        <taxon>Sarcocystidae</taxon>
        <taxon>Cystoisospora</taxon>
    </lineage>
</organism>
<keyword evidence="11" id="KW-0812">Transmembrane</keyword>
<dbReference type="PANTHER" id="PTHR43655:SF2">
    <property type="entry name" value="AFG3 LIKE MATRIX AAA PEPTIDASE SUBUNIT 2, ISOFORM A"/>
    <property type="match status" value="1"/>
</dbReference>
<evidence type="ECO:0000256" key="2">
    <source>
        <dbReference type="ARBA" id="ARBA00010550"/>
    </source>
</evidence>
<dbReference type="PROSITE" id="PS00674">
    <property type="entry name" value="AAA"/>
    <property type="match status" value="1"/>
</dbReference>
<evidence type="ECO:0000256" key="9">
    <source>
        <dbReference type="ARBA" id="ARBA00023049"/>
    </source>
</evidence>
<dbReference type="Gene3D" id="1.20.58.760">
    <property type="entry name" value="Peptidase M41"/>
    <property type="match status" value="1"/>
</dbReference>
<dbReference type="SUPFAM" id="SSF140990">
    <property type="entry name" value="FtsH protease domain-like"/>
    <property type="match status" value="1"/>
</dbReference>
<dbReference type="Pfam" id="PF00004">
    <property type="entry name" value="AAA"/>
    <property type="match status" value="1"/>
</dbReference>
<dbReference type="GeneID" id="94433917"/>
<keyword evidence="11" id="KW-0472">Membrane</keyword>
<dbReference type="GO" id="GO:0004222">
    <property type="term" value="F:metalloendopeptidase activity"/>
    <property type="evidence" value="ECO:0007669"/>
    <property type="project" value="InterPro"/>
</dbReference>
<keyword evidence="8 10" id="KW-0067">ATP-binding</keyword>
<keyword evidence="4" id="KW-0479">Metal-binding</keyword>
<evidence type="ECO:0000256" key="7">
    <source>
        <dbReference type="ARBA" id="ARBA00022833"/>
    </source>
</evidence>
<dbReference type="InterPro" id="IPR003959">
    <property type="entry name" value="ATPase_AAA_core"/>
</dbReference>
<keyword evidence="5 10" id="KW-0547">Nucleotide-binding</keyword>
<dbReference type="VEuPathDB" id="ToxoDB:CSUI_010603"/>
<proteinExistence type="inferred from homology"/>
<keyword evidence="9" id="KW-0482">Metalloprotease</keyword>
<evidence type="ECO:0000256" key="1">
    <source>
        <dbReference type="ARBA" id="ARBA00001947"/>
    </source>
</evidence>
<dbReference type="InterPro" id="IPR003960">
    <property type="entry name" value="ATPase_AAA_CS"/>
</dbReference>
<keyword evidence="7" id="KW-0862">Zinc</keyword>
<dbReference type="FunFam" id="1.10.8.60:FF:000019">
    <property type="entry name" value="AFG3-like AAA ATPase 2"/>
    <property type="match status" value="1"/>
</dbReference>
<dbReference type="SUPFAM" id="SSF52540">
    <property type="entry name" value="P-loop containing nucleoside triphosphate hydrolases"/>
    <property type="match status" value="1"/>
</dbReference>